<proteinExistence type="predicted"/>
<evidence type="ECO:0008006" key="3">
    <source>
        <dbReference type="Google" id="ProtNLM"/>
    </source>
</evidence>
<reference evidence="1 2" key="1">
    <citation type="submission" date="2018-04" db="EMBL/GenBank/DDBJ databases">
        <title>Sphingobacterium sp. M46 Genome.</title>
        <authorList>
            <person name="Cheng J."/>
            <person name="Li Y."/>
        </authorList>
    </citation>
    <scope>NUCLEOTIDE SEQUENCE [LARGE SCALE GENOMIC DNA]</scope>
    <source>
        <strain evidence="1 2">M46</strain>
    </source>
</reference>
<comment type="caution">
    <text evidence="1">The sequence shown here is derived from an EMBL/GenBank/DDBJ whole genome shotgun (WGS) entry which is preliminary data.</text>
</comment>
<evidence type="ECO:0000313" key="1">
    <source>
        <dbReference type="EMBL" id="PUV24258.1"/>
    </source>
</evidence>
<accession>A0A363NU70</accession>
<dbReference type="AlphaFoldDB" id="A0A363NU70"/>
<protein>
    <recommendedName>
        <fullName evidence="3">Response regulatory domain-containing protein</fullName>
    </recommendedName>
</protein>
<organism evidence="1 2">
    <name type="scientific">Sphingobacterium athyrii</name>
    <dbReference type="NCBI Taxonomy" id="2152717"/>
    <lineage>
        <taxon>Bacteria</taxon>
        <taxon>Pseudomonadati</taxon>
        <taxon>Bacteroidota</taxon>
        <taxon>Sphingobacteriia</taxon>
        <taxon>Sphingobacteriales</taxon>
        <taxon>Sphingobacteriaceae</taxon>
        <taxon>Sphingobacterium</taxon>
    </lineage>
</organism>
<keyword evidence="2" id="KW-1185">Reference proteome</keyword>
<dbReference type="EMBL" id="QCXX01000003">
    <property type="protein sequence ID" value="PUV24258.1"/>
    <property type="molecule type" value="Genomic_DNA"/>
</dbReference>
<sequence>MEKVNIAIISNVRKLRCAYRILFDQDAQSPARIVLEGPSIETFGGKIDSLGKIDFLFLDYRLVLNNTALFFSLLNDYFPRTPIFLIVDKQHFKEAQRCTNYIKAFLSTDLHPAQLFSSIRETAKCHSYF</sequence>
<evidence type="ECO:0000313" key="2">
    <source>
        <dbReference type="Proteomes" id="UP000250831"/>
    </source>
</evidence>
<dbReference type="RefSeq" id="WP_108634186.1">
    <property type="nucleotide sequence ID" value="NZ_QCXX01000003.1"/>
</dbReference>
<name>A0A363NU70_9SPHI</name>
<gene>
    <name evidence="1" type="ORF">DCO56_12940</name>
</gene>
<dbReference type="Proteomes" id="UP000250831">
    <property type="component" value="Unassembled WGS sequence"/>
</dbReference>
<dbReference type="OrthoDB" id="714400at2"/>